<evidence type="ECO:0000313" key="3">
    <source>
        <dbReference type="Proteomes" id="UP001209540"/>
    </source>
</evidence>
<keyword evidence="1" id="KW-0732">Signal</keyword>
<dbReference type="EMBL" id="JAIXMP010000001">
    <property type="protein sequence ID" value="KAI9278839.1"/>
    <property type="molecule type" value="Genomic_DNA"/>
</dbReference>
<reference evidence="2" key="2">
    <citation type="submission" date="2023-02" db="EMBL/GenBank/DDBJ databases">
        <authorList>
            <consortium name="DOE Joint Genome Institute"/>
            <person name="Mondo S.J."/>
            <person name="Chang Y."/>
            <person name="Wang Y."/>
            <person name="Ahrendt S."/>
            <person name="Andreopoulos W."/>
            <person name="Barry K."/>
            <person name="Beard J."/>
            <person name="Benny G.L."/>
            <person name="Blankenship S."/>
            <person name="Bonito G."/>
            <person name="Cuomo C."/>
            <person name="Desiro A."/>
            <person name="Gervers K.A."/>
            <person name="Hundley H."/>
            <person name="Kuo A."/>
            <person name="LaButti K."/>
            <person name="Lang B.F."/>
            <person name="Lipzen A."/>
            <person name="O'Donnell K."/>
            <person name="Pangilinan J."/>
            <person name="Reynolds N."/>
            <person name="Sandor L."/>
            <person name="Smith M.W."/>
            <person name="Tsang A."/>
            <person name="Grigoriev I.V."/>
            <person name="Stajich J.E."/>
            <person name="Spatafora J.W."/>
        </authorList>
    </citation>
    <scope>NUCLEOTIDE SEQUENCE</scope>
    <source>
        <strain evidence="2">RSA 2281</strain>
    </source>
</reference>
<proteinExistence type="predicted"/>
<protein>
    <submittedName>
        <fullName evidence="2">Uncharacterized protein</fullName>
    </submittedName>
</protein>
<name>A0AAD5KSL7_9FUNG</name>
<organism evidence="2 3">
    <name type="scientific">Phascolomyces articulosus</name>
    <dbReference type="NCBI Taxonomy" id="60185"/>
    <lineage>
        <taxon>Eukaryota</taxon>
        <taxon>Fungi</taxon>
        <taxon>Fungi incertae sedis</taxon>
        <taxon>Mucoromycota</taxon>
        <taxon>Mucoromycotina</taxon>
        <taxon>Mucoromycetes</taxon>
        <taxon>Mucorales</taxon>
        <taxon>Lichtheimiaceae</taxon>
        <taxon>Phascolomyces</taxon>
    </lineage>
</organism>
<keyword evidence="3" id="KW-1185">Reference proteome</keyword>
<gene>
    <name evidence="2" type="ORF">BDA99DRAFT_600431</name>
</gene>
<dbReference type="Proteomes" id="UP001209540">
    <property type="component" value="Unassembled WGS sequence"/>
</dbReference>
<accession>A0AAD5KSL7</accession>
<feature type="signal peptide" evidence="1">
    <location>
        <begin position="1"/>
        <end position="19"/>
    </location>
</feature>
<reference evidence="2" key="1">
    <citation type="journal article" date="2022" name="IScience">
        <title>Evolution of zygomycete secretomes and the origins of terrestrial fungal ecologies.</title>
        <authorList>
            <person name="Chang Y."/>
            <person name="Wang Y."/>
            <person name="Mondo S."/>
            <person name="Ahrendt S."/>
            <person name="Andreopoulos W."/>
            <person name="Barry K."/>
            <person name="Beard J."/>
            <person name="Benny G.L."/>
            <person name="Blankenship S."/>
            <person name="Bonito G."/>
            <person name="Cuomo C."/>
            <person name="Desiro A."/>
            <person name="Gervers K.A."/>
            <person name="Hundley H."/>
            <person name="Kuo A."/>
            <person name="LaButti K."/>
            <person name="Lang B.F."/>
            <person name="Lipzen A."/>
            <person name="O'Donnell K."/>
            <person name="Pangilinan J."/>
            <person name="Reynolds N."/>
            <person name="Sandor L."/>
            <person name="Smith M.E."/>
            <person name="Tsang A."/>
            <person name="Grigoriev I.V."/>
            <person name="Stajich J.E."/>
            <person name="Spatafora J.W."/>
        </authorList>
    </citation>
    <scope>NUCLEOTIDE SEQUENCE</scope>
    <source>
        <strain evidence="2">RSA 2281</strain>
    </source>
</reference>
<sequence length="65" mass="6895">MKLVAVLALLGVTVVAVRGVPVEEEAAPLHHLVERDCLPASCVASGCCSGNCGYWCRQCKVDYTC</sequence>
<comment type="caution">
    <text evidence="2">The sequence shown here is derived from an EMBL/GenBank/DDBJ whole genome shotgun (WGS) entry which is preliminary data.</text>
</comment>
<evidence type="ECO:0000313" key="2">
    <source>
        <dbReference type="EMBL" id="KAI9278839.1"/>
    </source>
</evidence>
<evidence type="ECO:0000256" key="1">
    <source>
        <dbReference type="SAM" id="SignalP"/>
    </source>
</evidence>
<feature type="chain" id="PRO_5041900167" evidence="1">
    <location>
        <begin position="20"/>
        <end position="65"/>
    </location>
</feature>
<dbReference type="AlphaFoldDB" id="A0AAD5KSL7"/>